<dbReference type="WBParaSite" id="ACRNAN_scaffold2260.g6800.t1">
    <property type="protein sequence ID" value="ACRNAN_scaffold2260.g6800.t1"/>
    <property type="gene ID" value="ACRNAN_scaffold2260.g6800"/>
</dbReference>
<accession>A0A914DDL9</accession>
<dbReference type="AlphaFoldDB" id="A0A914DDL9"/>
<protein>
    <submittedName>
        <fullName evidence="2">Uncharacterized protein</fullName>
    </submittedName>
</protein>
<dbReference type="Proteomes" id="UP000887540">
    <property type="component" value="Unplaced"/>
</dbReference>
<name>A0A914DDL9_9BILA</name>
<keyword evidence="1" id="KW-1185">Reference proteome</keyword>
<evidence type="ECO:0000313" key="1">
    <source>
        <dbReference type="Proteomes" id="UP000887540"/>
    </source>
</evidence>
<evidence type="ECO:0000313" key="2">
    <source>
        <dbReference type="WBParaSite" id="ACRNAN_scaffold2260.g6800.t1"/>
    </source>
</evidence>
<organism evidence="1 2">
    <name type="scientific">Acrobeloides nanus</name>
    <dbReference type="NCBI Taxonomy" id="290746"/>
    <lineage>
        <taxon>Eukaryota</taxon>
        <taxon>Metazoa</taxon>
        <taxon>Ecdysozoa</taxon>
        <taxon>Nematoda</taxon>
        <taxon>Chromadorea</taxon>
        <taxon>Rhabditida</taxon>
        <taxon>Tylenchina</taxon>
        <taxon>Cephalobomorpha</taxon>
        <taxon>Cephaloboidea</taxon>
        <taxon>Cephalobidae</taxon>
        <taxon>Acrobeloides</taxon>
    </lineage>
</organism>
<sequence>MKKIVDSLNEHEKHLQESGSIYGKVYAHFVELYFEAISLKHDPKRNQSRALYLIDELDKMVEIAFGDIIVTIEQQQDLHKLLKKAKEDTLSCQHEFYKSILLALVQFKHHL</sequence>
<reference evidence="2" key="1">
    <citation type="submission" date="2022-11" db="UniProtKB">
        <authorList>
            <consortium name="WormBaseParasite"/>
        </authorList>
    </citation>
    <scope>IDENTIFICATION</scope>
</reference>
<proteinExistence type="predicted"/>